<accession>A0A2K9V8Y5</accession>
<feature type="domain" description="PPIase cyclophilin-type" evidence="1">
    <location>
        <begin position="18"/>
        <end position="206"/>
    </location>
</feature>
<dbReference type="EMBL" id="MG779363">
    <property type="protein sequence ID" value="AUV58670.1"/>
    <property type="molecule type" value="Genomic_DNA"/>
</dbReference>
<dbReference type="PROSITE" id="PS50072">
    <property type="entry name" value="CSA_PPIASE_2"/>
    <property type="match status" value="1"/>
</dbReference>
<dbReference type="InterPro" id="IPR029000">
    <property type="entry name" value="Cyclophilin-like_dom_sf"/>
</dbReference>
<protein>
    <submittedName>
        <fullName evidence="2">Structural ppiase</fullName>
    </submittedName>
</protein>
<dbReference type="InterPro" id="IPR002130">
    <property type="entry name" value="Cyclophilin-type_PPIase_dom"/>
</dbReference>
<reference evidence="2" key="1">
    <citation type="submission" date="2018-01" db="EMBL/GenBank/DDBJ databases">
        <title>Draft genome sequence of Bandra megavirus.</title>
        <authorList>
            <person name="Chatterjee A."/>
            <person name="Yadav R."/>
            <person name="Kondabagil K."/>
        </authorList>
    </citation>
    <scope>NUCLEOTIDE SEQUENCE</scope>
    <source>
        <strain evidence="2">KK-1</strain>
    </source>
</reference>
<sequence length="246" mass="28335">MNYSLSDLPDSGQNPVVYMDISLKGEHMGRIYIQLFRETFPAGVENFINIALGKTYRVTEHGSGRFSYDQHTKRTYQGCQFYNKLHNNYIVGGDIYNNNGSNAGTIYNDQAIPPNFGDYYYPHDVKGLVSLIPFYDETSDNTYFDSTFMITLDDAKPTNILRELDEDQIVIGQVYQGLEVLDKINEMIKPYARRKYPEFIISGCGVHMNRNKVKRRPISVNNHRKFLNKPKSINLENDTIVTTKNN</sequence>
<proteinExistence type="predicted"/>
<evidence type="ECO:0000313" key="2">
    <source>
        <dbReference type="EMBL" id="AUV58670.1"/>
    </source>
</evidence>
<organism evidence="2">
    <name type="scientific">Bandra megavirus</name>
    <dbReference type="NCBI Taxonomy" id="2071566"/>
    <lineage>
        <taxon>Viruses</taxon>
        <taxon>Varidnaviria</taxon>
        <taxon>Bamfordvirae</taxon>
        <taxon>Nucleocytoviricota</taxon>
        <taxon>Megaviricetes</taxon>
        <taxon>Imitervirales</taxon>
        <taxon>Mimiviridae</taxon>
        <taxon>Megamimivirinae</taxon>
        <taxon>Megavirus</taxon>
    </lineage>
</organism>
<dbReference type="SUPFAM" id="SSF50891">
    <property type="entry name" value="Cyclophilin-like"/>
    <property type="match status" value="1"/>
</dbReference>
<dbReference type="Gene3D" id="2.40.100.10">
    <property type="entry name" value="Cyclophilin-like"/>
    <property type="match status" value="1"/>
</dbReference>
<dbReference type="GO" id="GO:0003755">
    <property type="term" value="F:peptidyl-prolyl cis-trans isomerase activity"/>
    <property type="evidence" value="ECO:0007669"/>
    <property type="project" value="InterPro"/>
</dbReference>
<dbReference type="GO" id="GO:0016018">
    <property type="term" value="F:cyclosporin A binding"/>
    <property type="evidence" value="ECO:0007669"/>
    <property type="project" value="TreeGrafter"/>
</dbReference>
<dbReference type="Pfam" id="PF00160">
    <property type="entry name" value="Pro_isomerase"/>
    <property type="match status" value="1"/>
</dbReference>
<name>A0A2K9V8Y5_9VIRU</name>
<dbReference type="PANTHER" id="PTHR11071:SF561">
    <property type="entry name" value="PEPTIDYL-PROLYL CIS-TRANS ISOMERASE D-RELATED"/>
    <property type="match status" value="1"/>
</dbReference>
<dbReference type="PANTHER" id="PTHR11071">
    <property type="entry name" value="PEPTIDYL-PROLYL CIS-TRANS ISOMERASE"/>
    <property type="match status" value="1"/>
</dbReference>
<dbReference type="GO" id="GO:0006457">
    <property type="term" value="P:protein folding"/>
    <property type="evidence" value="ECO:0007669"/>
    <property type="project" value="TreeGrafter"/>
</dbReference>
<evidence type="ECO:0000259" key="1">
    <source>
        <dbReference type="PROSITE" id="PS50072"/>
    </source>
</evidence>